<dbReference type="AlphaFoldDB" id="A0A4V3XEH0"/>
<feature type="region of interest" description="Disordered" evidence="1">
    <location>
        <begin position="149"/>
        <end position="204"/>
    </location>
</feature>
<evidence type="ECO:0000256" key="1">
    <source>
        <dbReference type="SAM" id="MobiDB-lite"/>
    </source>
</evidence>
<dbReference type="EMBL" id="SGPM01001045">
    <property type="protein sequence ID" value="THH13603.1"/>
    <property type="molecule type" value="Genomic_DNA"/>
</dbReference>
<evidence type="ECO:0000313" key="3">
    <source>
        <dbReference type="Proteomes" id="UP000308730"/>
    </source>
</evidence>
<gene>
    <name evidence="2" type="ORF">EUX98_g9701</name>
</gene>
<sequence>MSDRMLPHMKFFQGSQRTNPFVEEAMNGLEGTMIEMSDEMSAINLSRMKTPDTQIGVGRQSGSLVSNVTEVRVGAASDQNNGRLRSLLVRKLGGYEQAVAARSESVKKVAALRNDAVAVDVATSSSRPAPRVIKRKLGDVIAERRLSKRTLGEVQSTSSSATDADVDRSSVVRRRLESHLASHTVNNEDPPASNGNDEGFYSGMGVEDHRIHEHDQATSKGVRGALEKRLQRNAAVAPEDVQCSPSDVVSMEGVQCNDDVRHRLAVRLGKARASRCSDGVYSCDGCPTQAAGACKQCAYHSSSARVAVHCASE</sequence>
<feature type="compositionally biased region" description="Basic and acidic residues" evidence="1">
    <location>
        <begin position="165"/>
        <end position="180"/>
    </location>
</feature>
<reference evidence="2 3" key="1">
    <citation type="submission" date="2019-02" db="EMBL/GenBank/DDBJ databases">
        <title>Genome sequencing of the rare red list fungi Antrodiella citrinella (Flaviporus citrinellus).</title>
        <authorList>
            <person name="Buettner E."/>
            <person name="Kellner H."/>
        </authorList>
    </citation>
    <scope>NUCLEOTIDE SEQUENCE [LARGE SCALE GENOMIC DNA]</scope>
    <source>
        <strain evidence="2 3">DSM 108506</strain>
    </source>
</reference>
<name>A0A4V3XEH0_9APHY</name>
<accession>A0A4V3XEH0</accession>
<proteinExistence type="predicted"/>
<protein>
    <submittedName>
        <fullName evidence="2">Uncharacterized protein</fullName>
    </submittedName>
</protein>
<comment type="caution">
    <text evidence="2">The sequence shown here is derived from an EMBL/GenBank/DDBJ whole genome shotgun (WGS) entry which is preliminary data.</text>
</comment>
<organism evidence="2 3">
    <name type="scientific">Antrodiella citrinella</name>
    <dbReference type="NCBI Taxonomy" id="2447956"/>
    <lineage>
        <taxon>Eukaryota</taxon>
        <taxon>Fungi</taxon>
        <taxon>Dikarya</taxon>
        <taxon>Basidiomycota</taxon>
        <taxon>Agaricomycotina</taxon>
        <taxon>Agaricomycetes</taxon>
        <taxon>Polyporales</taxon>
        <taxon>Steccherinaceae</taxon>
        <taxon>Antrodiella</taxon>
    </lineage>
</organism>
<evidence type="ECO:0000313" key="2">
    <source>
        <dbReference type="EMBL" id="THH13603.1"/>
    </source>
</evidence>
<keyword evidence="3" id="KW-1185">Reference proteome</keyword>
<dbReference type="Proteomes" id="UP000308730">
    <property type="component" value="Unassembled WGS sequence"/>
</dbReference>